<dbReference type="Proteomes" id="UP000275078">
    <property type="component" value="Unassembled WGS sequence"/>
</dbReference>
<keyword evidence="1" id="KW-0472">Membrane</keyword>
<name>A0A3N4HZ62_ASCIM</name>
<dbReference type="AlphaFoldDB" id="A0A3N4HZ62"/>
<keyword evidence="1" id="KW-1133">Transmembrane helix</keyword>
<proteinExistence type="predicted"/>
<gene>
    <name evidence="2" type="ORF">BJ508DRAFT_144294</name>
</gene>
<evidence type="ECO:0000313" key="2">
    <source>
        <dbReference type="EMBL" id="RPA79155.1"/>
    </source>
</evidence>
<feature type="transmembrane region" description="Helical" evidence="1">
    <location>
        <begin position="50"/>
        <end position="68"/>
    </location>
</feature>
<accession>A0A3N4HZ62</accession>
<feature type="transmembrane region" description="Helical" evidence="1">
    <location>
        <begin position="107"/>
        <end position="126"/>
    </location>
</feature>
<keyword evidence="1" id="KW-0812">Transmembrane</keyword>
<evidence type="ECO:0000313" key="3">
    <source>
        <dbReference type="Proteomes" id="UP000275078"/>
    </source>
</evidence>
<protein>
    <submittedName>
        <fullName evidence="2">Uncharacterized protein</fullName>
    </submittedName>
</protein>
<evidence type="ECO:0000256" key="1">
    <source>
        <dbReference type="SAM" id="Phobius"/>
    </source>
</evidence>
<reference evidence="2 3" key="1">
    <citation type="journal article" date="2018" name="Nat. Ecol. Evol.">
        <title>Pezizomycetes genomes reveal the molecular basis of ectomycorrhizal truffle lifestyle.</title>
        <authorList>
            <person name="Murat C."/>
            <person name="Payen T."/>
            <person name="Noel B."/>
            <person name="Kuo A."/>
            <person name="Morin E."/>
            <person name="Chen J."/>
            <person name="Kohler A."/>
            <person name="Krizsan K."/>
            <person name="Balestrini R."/>
            <person name="Da Silva C."/>
            <person name="Montanini B."/>
            <person name="Hainaut M."/>
            <person name="Levati E."/>
            <person name="Barry K.W."/>
            <person name="Belfiori B."/>
            <person name="Cichocki N."/>
            <person name="Clum A."/>
            <person name="Dockter R.B."/>
            <person name="Fauchery L."/>
            <person name="Guy J."/>
            <person name="Iotti M."/>
            <person name="Le Tacon F."/>
            <person name="Lindquist E.A."/>
            <person name="Lipzen A."/>
            <person name="Malagnac F."/>
            <person name="Mello A."/>
            <person name="Molinier V."/>
            <person name="Miyauchi S."/>
            <person name="Poulain J."/>
            <person name="Riccioni C."/>
            <person name="Rubini A."/>
            <person name="Sitrit Y."/>
            <person name="Splivallo R."/>
            <person name="Traeger S."/>
            <person name="Wang M."/>
            <person name="Zifcakova L."/>
            <person name="Wipf D."/>
            <person name="Zambonelli A."/>
            <person name="Paolocci F."/>
            <person name="Nowrousian M."/>
            <person name="Ottonello S."/>
            <person name="Baldrian P."/>
            <person name="Spatafora J.W."/>
            <person name="Henrissat B."/>
            <person name="Nagy L.G."/>
            <person name="Aury J.M."/>
            <person name="Wincker P."/>
            <person name="Grigoriev I.V."/>
            <person name="Bonfante P."/>
            <person name="Martin F.M."/>
        </authorList>
    </citation>
    <scope>NUCLEOTIDE SEQUENCE [LARGE SCALE GENOMIC DNA]</scope>
    <source>
        <strain evidence="2 3">RN42</strain>
    </source>
</reference>
<sequence>MHITSASCSYIPSPNTLLGLLSVKFSLSSIRFQEVLLLLHSPVLPLDRNFPYYFGRILLQFAFVVAFLPTPAHHSVSYCFARSPAILFLSPRWNCFLFFSFVGHFVWFGRCLCLSFALGIGFHGVWY</sequence>
<dbReference type="EMBL" id="ML119702">
    <property type="protein sequence ID" value="RPA79155.1"/>
    <property type="molecule type" value="Genomic_DNA"/>
</dbReference>
<keyword evidence="3" id="KW-1185">Reference proteome</keyword>
<organism evidence="2 3">
    <name type="scientific">Ascobolus immersus RN42</name>
    <dbReference type="NCBI Taxonomy" id="1160509"/>
    <lineage>
        <taxon>Eukaryota</taxon>
        <taxon>Fungi</taxon>
        <taxon>Dikarya</taxon>
        <taxon>Ascomycota</taxon>
        <taxon>Pezizomycotina</taxon>
        <taxon>Pezizomycetes</taxon>
        <taxon>Pezizales</taxon>
        <taxon>Ascobolaceae</taxon>
        <taxon>Ascobolus</taxon>
    </lineage>
</organism>